<accession>A0ABP9Z093</accession>
<feature type="compositionally biased region" description="Low complexity" evidence="2">
    <location>
        <begin position="339"/>
        <end position="371"/>
    </location>
</feature>
<feature type="region of interest" description="Disordered" evidence="2">
    <location>
        <begin position="69"/>
        <end position="97"/>
    </location>
</feature>
<dbReference type="PANTHER" id="PTHR23295:SF6">
    <property type="entry name" value="NEOSIN, ISOFORM A"/>
    <property type="match status" value="1"/>
</dbReference>
<feature type="region of interest" description="Disordered" evidence="2">
    <location>
        <begin position="687"/>
        <end position="713"/>
    </location>
</feature>
<feature type="compositionally biased region" description="Basic and acidic residues" evidence="2">
    <location>
        <begin position="41"/>
        <end position="57"/>
    </location>
</feature>
<feature type="region of interest" description="Disordered" evidence="2">
    <location>
        <begin position="30"/>
        <end position="57"/>
    </location>
</feature>
<feature type="compositionally biased region" description="Low complexity" evidence="2">
    <location>
        <begin position="30"/>
        <end position="39"/>
    </location>
</feature>
<dbReference type="SUPFAM" id="SSF54928">
    <property type="entry name" value="RNA-binding domain, RBD"/>
    <property type="match status" value="1"/>
</dbReference>
<name>A0ABP9Z093_9FUNG</name>
<evidence type="ECO:0000256" key="2">
    <source>
        <dbReference type="SAM" id="MobiDB-lite"/>
    </source>
</evidence>
<keyword evidence="5" id="KW-1185">Reference proteome</keyword>
<dbReference type="SMART" id="SM00360">
    <property type="entry name" value="RRM"/>
    <property type="match status" value="1"/>
</dbReference>
<dbReference type="InterPro" id="IPR000504">
    <property type="entry name" value="RRM_dom"/>
</dbReference>
<dbReference type="Gene3D" id="3.30.70.330">
    <property type="match status" value="1"/>
</dbReference>
<dbReference type="InterPro" id="IPR035979">
    <property type="entry name" value="RBD_domain_sf"/>
</dbReference>
<gene>
    <name evidence="4" type="ORF">MFLAVUS_005990</name>
</gene>
<dbReference type="EMBL" id="BAABUK010000013">
    <property type="protein sequence ID" value="GAA5812534.1"/>
    <property type="molecule type" value="Genomic_DNA"/>
</dbReference>
<dbReference type="InterPro" id="IPR052600">
    <property type="entry name" value="Nuc_rcpt_coact/corep"/>
</dbReference>
<reference evidence="4 5" key="1">
    <citation type="submission" date="2024-04" db="EMBL/GenBank/DDBJ databases">
        <title>genome sequences of Mucor flavus KT1a and Helicostylum pulchrum KT1b strains isolated from the surface of a dry-aged beef.</title>
        <authorList>
            <person name="Toyotome T."/>
            <person name="Hosono M."/>
            <person name="Torimaru M."/>
            <person name="Fukuda K."/>
            <person name="Mikami N."/>
        </authorList>
    </citation>
    <scope>NUCLEOTIDE SEQUENCE [LARGE SCALE GENOMIC DNA]</scope>
    <source>
        <strain evidence="4 5">KT1a</strain>
    </source>
</reference>
<dbReference type="PROSITE" id="PS50102">
    <property type="entry name" value="RRM"/>
    <property type="match status" value="1"/>
</dbReference>
<dbReference type="InterPro" id="IPR012677">
    <property type="entry name" value="Nucleotide-bd_a/b_plait_sf"/>
</dbReference>
<proteinExistence type="predicted"/>
<protein>
    <recommendedName>
        <fullName evidence="3">RRM domain-containing protein</fullName>
    </recommendedName>
</protein>
<evidence type="ECO:0000259" key="3">
    <source>
        <dbReference type="PROSITE" id="PS50102"/>
    </source>
</evidence>
<keyword evidence="1" id="KW-0694">RNA-binding</keyword>
<evidence type="ECO:0000313" key="4">
    <source>
        <dbReference type="EMBL" id="GAA5812534.1"/>
    </source>
</evidence>
<dbReference type="Pfam" id="PF00076">
    <property type="entry name" value="RRM_1"/>
    <property type="match status" value="1"/>
</dbReference>
<feature type="compositionally biased region" description="Basic and acidic residues" evidence="2">
    <location>
        <begin position="326"/>
        <end position="338"/>
    </location>
</feature>
<feature type="region of interest" description="Disordered" evidence="2">
    <location>
        <begin position="254"/>
        <end position="427"/>
    </location>
</feature>
<sequence length="713" mass="80898">MTEPNGNDTANTKKSVVDDFFSALFANNTAASSTPANNSEAYEHKDRQASNQEYKAEIQDYKYSYTADANIKNNNNDDDEQQDNFNNASEEGRAGARKRERVLDEFDEYSLLSKRRGSDNRNKINVNNRRKSTEAREIQDNSNEIDNVKLDRQILSKRDIDWSTVKPESRMLVRQLPKFIDKQDVMNHFSKYGEVLEVVQKTPFGFVHFENPEACAQAVQIENGKPFHGIVLDLEICKRKPFFARAAEREMRELANREGNNNNNNADERNVAPVTRRNSQQRNFEPRARGNIRPDQYDPYENSRNISPPRYQQQAPPPPTPPRRGRNNDRNNDYRPDYGRNNNDYPSYSTTNNNNNNGRNQDYNNRQQDNSRSYRPAPYRYNNNNNNNTEPVNDVRPYNGRYNEPVNSYTPRYNNNNNNNNDDRSYPRYNEAAESRNAYNRYNDSSRYHDTPARSPVARNYTAVNPSLPPASPLIPSRQGNDVPVVQIVAWDNVAYGFTDYIERVFSSNQIRASSITLPFSKSAREEIVKQMILEGVKAIIMIDHDNEAQSKIYLQVFAPAEHGQGVRYDEYDSVTAIEAVSIIRRSYPVPVAQPPVAAPPAIDMNTLASLYNMIQPKPSGSVVSPPVTNQPTIPQLLATLVNGLNVSSPQPPQPLQPEQPNIAALISTAANGNPALAQLLAQMTSNSSMSYSPSMPHVEPTLGYPSTEQQQK</sequence>
<organism evidence="4 5">
    <name type="scientific">Mucor flavus</name>
    <dbReference type="NCBI Taxonomy" id="439312"/>
    <lineage>
        <taxon>Eukaryota</taxon>
        <taxon>Fungi</taxon>
        <taxon>Fungi incertae sedis</taxon>
        <taxon>Mucoromycota</taxon>
        <taxon>Mucoromycotina</taxon>
        <taxon>Mucoromycetes</taxon>
        <taxon>Mucorales</taxon>
        <taxon>Mucorineae</taxon>
        <taxon>Mucoraceae</taxon>
        <taxon>Mucor</taxon>
    </lineage>
</organism>
<dbReference type="Proteomes" id="UP001473302">
    <property type="component" value="Unassembled WGS sequence"/>
</dbReference>
<feature type="compositionally biased region" description="Low complexity" evidence="2">
    <location>
        <begin position="407"/>
        <end position="420"/>
    </location>
</feature>
<feature type="domain" description="RRM" evidence="3">
    <location>
        <begin position="169"/>
        <end position="239"/>
    </location>
</feature>
<evidence type="ECO:0000256" key="1">
    <source>
        <dbReference type="PROSITE-ProRule" id="PRU00176"/>
    </source>
</evidence>
<evidence type="ECO:0000313" key="5">
    <source>
        <dbReference type="Proteomes" id="UP001473302"/>
    </source>
</evidence>
<feature type="region of interest" description="Disordered" evidence="2">
    <location>
        <begin position="118"/>
        <end position="140"/>
    </location>
</feature>
<feature type="compositionally biased region" description="Low complexity" evidence="2">
    <location>
        <begin position="687"/>
        <end position="697"/>
    </location>
</feature>
<comment type="caution">
    <text evidence="4">The sequence shown here is derived from an EMBL/GenBank/DDBJ whole genome shotgun (WGS) entry which is preliminary data.</text>
</comment>
<dbReference type="PANTHER" id="PTHR23295">
    <property type="entry name" value="NUCLEAR RECEPTOR COACTIVATOR 5-RELATED"/>
    <property type="match status" value="1"/>
</dbReference>